<evidence type="ECO:0000256" key="1">
    <source>
        <dbReference type="SAM" id="MobiDB-lite"/>
    </source>
</evidence>
<feature type="region of interest" description="Disordered" evidence="1">
    <location>
        <begin position="229"/>
        <end position="262"/>
    </location>
</feature>
<gene>
    <name evidence="2" type="ORF">AGLY_005318</name>
</gene>
<organism evidence="2 3">
    <name type="scientific">Aphis glycines</name>
    <name type="common">Soybean aphid</name>
    <dbReference type="NCBI Taxonomy" id="307491"/>
    <lineage>
        <taxon>Eukaryota</taxon>
        <taxon>Metazoa</taxon>
        <taxon>Ecdysozoa</taxon>
        <taxon>Arthropoda</taxon>
        <taxon>Hexapoda</taxon>
        <taxon>Insecta</taxon>
        <taxon>Pterygota</taxon>
        <taxon>Neoptera</taxon>
        <taxon>Paraneoptera</taxon>
        <taxon>Hemiptera</taxon>
        <taxon>Sternorrhyncha</taxon>
        <taxon>Aphidomorpha</taxon>
        <taxon>Aphidoidea</taxon>
        <taxon>Aphididae</taxon>
        <taxon>Aphidini</taxon>
        <taxon>Aphis</taxon>
        <taxon>Aphis</taxon>
    </lineage>
</organism>
<feature type="compositionally biased region" description="Basic and acidic residues" evidence="1">
    <location>
        <begin position="241"/>
        <end position="253"/>
    </location>
</feature>
<evidence type="ECO:0000313" key="2">
    <source>
        <dbReference type="EMBL" id="KAE9540066.1"/>
    </source>
</evidence>
<dbReference type="EMBL" id="VYZN01000014">
    <property type="protein sequence ID" value="KAE9540066.1"/>
    <property type="molecule type" value="Genomic_DNA"/>
</dbReference>
<sequence>MNTGPVLLIGMLNIIKFTSYSPSISSFGKLRSMKNSFLLISTLSISGMINGSNVGMLSSVPALECFKISFIRVVKHKLNFGSESLHNVARADDGRQHYGCHHGLDSLRVHDGDRDDIRYNNMLFIRVKCNTDAETIGRRSTRKTYYPGIEAGKQDYTPRDCRLRIGNNPVNTGRRIAAVECGATAVYAAPEHTRHCGIDGFRQQSVGLPPEDRPFQLLQNQPVRVSARLRDLGNRASPETPAREFTRESEKTKTKTKKKKKY</sequence>
<comment type="caution">
    <text evidence="2">The sequence shown here is derived from an EMBL/GenBank/DDBJ whole genome shotgun (WGS) entry which is preliminary data.</text>
</comment>
<evidence type="ECO:0000313" key="3">
    <source>
        <dbReference type="Proteomes" id="UP000475862"/>
    </source>
</evidence>
<accession>A0A6G0TXP6</accession>
<name>A0A6G0TXP6_APHGL</name>
<keyword evidence="3" id="KW-1185">Reference proteome</keyword>
<proteinExistence type="predicted"/>
<reference evidence="2 3" key="1">
    <citation type="submission" date="2019-08" db="EMBL/GenBank/DDBJ databases">
        <title>The genome of the soybean aphid Biotype 1, its phylome, world population structure and adaptation to the North American continent.</title>
        <authorList>
            <person name="Giordano R."/>
            <person name="Donthu R.K."/>
            <person name="Hernandez A.G."/>
            <person name="Wright C.L."/>
            <person name="Zimin A.V."/>
        </authorList>
    </citation>
    <scope>NUCLEOTIDE SEQUENCE [LARGE SCALE GENOMIC DNA]</scope>
    <source>
        <tissue evidence="2">Whole aphids</tissue>
    </source>
</reference>
<dbReference type="Proteomes" id="UP000475862">
    <property type="component" value="Unassembled WGS sequence"/>
</dbReference>
<protein>
    <submittedName>
        <fullName evidence="2">Uncharacterized protein</fullName>
    </submittedName>
</protein>
<dbReference type="AlphaFoldDB" id="A0A6G0TXP6"/>